<dbReference type="KEGG" id="apuu:APUU_30007S"/>
<dbReference type="CDD" id="cd12148">
    <property type="entry name" value="fungal_TF_MHR"/>
    <property type="match status" value="1"/>
</dbReference>
<evidence type="ECO:0000313" key="4">
    <source>
        <dbReference type="EMBL" id="BCS21782.1"/>
    </source>
</evidence>
<feature type="compositionally biased region" description="Low complexity" evidence="2">
    <location>
        <begin position="627"/>
        <end position="637"/>
    </location>
</feature>
<proteinExistence type="predicted"/>
<reference evidence="4" key="1">
    <citation type="submission" date="2021-01" db="EMBL/GenBank/DDBJ databases">
        <authorList>
            <consortium name="Aspergillus puulaauensis MK2 genome sequencing consortium"/>
            <person name="Kazuki M."/>
            <person name="Futagami T."/>
        </authorList>
    </citation>
    <scope>NUCLEOTIDE SEQUENCE</scope>
    <source>
        <strain evidence="4">MK2</strain>
    </source>
</reference>
<dbReference type="PANTHER" id="PTHR46910:SF1">
    <property type="entry name" value="MISCELLANEOUS ZN(II)2CYS6 TRANSCRIPTION FACTOR (EUROFUNG)-RELATED"/>
    <property type="match status" value="1"/>
</dbReference>
<dbReference type="PANTHER" id="PTHR46910">
    <property type="entry name" value="TRANSCRIPTION FACTOR PDR1"/>
    <property type="match status" value="1"/>
</dbReference>
<evidence type="ECO:0000256" key="2">
    <source>
        <dbReference type="SAM" id="MobiDB-lite"/>
    </source>
</evidence>
<dbReference type="GO" id="GO:0008270">
    <property type="term" value="F:zinc ion binding"/>
    <property type="evidence" value="ECO:0007669"/>
    <property type="project" value="InterPro"/>
</dbReference>
<dbReference type="OrthoDB" id="6486656at2759"/>
<keyword evidence="5" id="KW-1185">Reference proteome</keyword>
<gene>
    <name evidence="4" type="primary">STB4_1</name>
    <name evidence="4" type="ORF">APUU_30007S</name>
</gene>
<evidence type="ECO:0000313" key="5">
    <source>
        <dbReference type="Proteomes" id="UP000654913"/>
    </source>
</evidence>
<dbReference type="Proteomes" id="UP000654913">
    <property type="component" value="Chromosome 3"/>
</dbReference>
<evidence type="ECO:0000259" key="3">
    <source>
        <dbReference type="SMART" id="SM00906"/>
    </source>
</evidence>
<feature type="region of interest" description="Disordered" evidence="2">
    <location>
        <begin position="616"/>
        <end position="644"/>
    </location>
</feature>
<feature type="compositionally biased region" description="Polar residues" evidence="2">
    <location>
        <begin position="559"/>
        <end position="579"/>
    </location>
</feature>
<feature type="region of interest" description="Disordered" evidence="2">
    <location>
        <begin position="58"/>
        <end position="89"/>
    </location>
</feature>
<name>A0A7R7XI71_9EURO</name>
<dbReference type="GO" id="GO:0003700">
    <property type="term" value="F:DNA-binding transcription factor activity"/>
    <property type="evidence" value="ECO:0007669"/>
    <property type="project" value="InterPro"/>
</dbReference>
<dbReference type="InterPro" id="IPR050987">
    <property type="entry name" value="AtrR-like"/>
</dbReference>
<keyword evidence="1" id="KW-0539">Nucleus</keyword>
<dbReference type="RefSeq" id="XP_041553976.1">
    <property type="nucleotide sequence ID" value="XM_041701053.1"/>
</dbReference>
<dbReference type="GeneID" id="64971787"/>
<dbReference type="GO" id="GO:0006351">
    <property type="term" value="P:DNA-templated transcription"/>
    <property type="evidence" value="ECO:0007669"/>
    <property type="project" value="InterPro"/>
</dbReference>
<evidence type="ECO:0000256" key="1">
    <source>
        <dbReference type="ARBA" id="ARBA00023242"/>
    </source>
</evidence>
<feature type="region of interest" description="Disordered" evidence="2">
    <location>
        <begin position="557"/>
        <end position="582"/>
    </location>
</feature>
<feature type="domain" description="Xylanolytic transcriptional activator regulatory" evidence="3">
    <location>
        <begin position="262"/>
        <end position="332"/>
    </location>
</feature>
<dbReference type="SMART" id="SM00906">
    <property type="entry name" value="Fungal_trans"/>
    <property type="match status" value="1"/>
</dbReference>
<dbReference type="AlphaFoldDB" id="A0A7R7XI71"/>
<dbReference type="Pfam" id="PF04082">
    <property type="entry name" value="Fungal_trans"/>
    <property type="match status" value="1"/>
</dbReference>
<dbReference type="EMBL" id="AP024445">
    <property type="protein sequence ID" value="BCS21782.1"/>
    <property type="molecule type" value="Genomic_DNA"/>
</dbReference>
<protein>
    <submittedName>
        <fullName evidence="4">Binds Sin3p in two-hybrid assay</fullName>
    </submittedName>
</protein>
<organism evidence="4 5">
    <name type="scientific">Aspergillus puulaauensis</name>
    <dbReference type="NCBI Taxonomy" id="1220207"/>
    <lineage>
        <taxon>Eukaryota</taxon>
        <taxon>Fungi</taxon>
        <taxon>Dikarya</taxon>
        <taxon>Ascomycota</taxon>
        <taxon>Pezizomycotina</taxon>
        <taxon>Eurotiomycetes</taxon>
        <taxon>Eurotiomycetidae</taxon>
        <taxon>Eurotiales</taxon>
        <taxon>Aspergillaceae</taxon>
        <taxon>Aspergillus</taxon>
    </lineage>
</organism>
<reference evidence="4" key="2">
    <citation type="submission" date="2021-02" db="EMBL/GenBank/DDBJ databases">
        <title>Aspergillus puulaauensis MK2 genome sequence.</title>
        <authorList>
            <person name="Futagami T."/>
            <person name="Mori K."/>
            <person name="Kadooka C."/>
            <person name="Tanaka T."/>
        </authorList>
    </citation>
    <scope>NUCLEOTIDE SEQUENCE</scope>
    <source>
        <strain evidence="4">MK2</strain>
    </source>
</reference>
<dbReference type="InterPro" id="IPR007219">
    <property type="entry name" value="XnlR_reg_dom"/>
</dbReference>
<sequence length="692" mass="78007">MRLPDSQYVMNLESRVRTMEKMLQQQPSNQHNKDTHRTRCSPVDQRGPAFHDGMDPCPPVESHCAHPTDAANVPAPRSPPKSNENENNFLDGLVLDSPDTLLEDTAVSVSPDSEPAEADVRQLPVPLQQALIDIFYCSYYPIFPIIHWRDFKPLYDRWLSARRSDVDNSGHGDDGDDSGFSFLLYALLAVAALAMPAGHLIFNQPELLAYTQEDLGDRLYSHAISKCPGLMYQRRGMNAINTIIAMSLLSIHLIKRGKVGDAWTIIGNAIRLYQSLDLQDSVDIADTDALLATHRNVWWCLYILDCSLSTALSKPLSIDTAEHDLPVLALEEKTDPWFSVIANFHITIGRIYKSVQQIRKARSFHDSKIWDMLQTCVEGYNIELEDYYTKQVLPRIEEPSQRPLALQTIAVSSYYIGVVLLHRTYIECFDIAGPETFLHCAEAASNCIRATPEVITTVPPSHFIIQQGRAVYASIKVLLHCMRLARNMNFNSRAWSDVETGFDMLQKITIQWPEIKKYQQLTKEDMHRTQIDFTKHELFHGVFNRYGQTAGKIIHQSDEQPGTTHTGESPSQDESSRSAVNKRCHRADPGILSTPQSAVLSSKRCQDWAPYVQQPKRQKLQQNSFVPQSPSSTTPPSLNELSVPREPRDYTAADSEMCIDDFLLTDFPALPLPSEDLSASFFGDATFDAVLD</sequence>
<dbReference type="GO" id="GO:0003677">
    <property type="term" value="F:DNA binding"/>
    <property type="evidence" value="ECO:0007669"/>
    <property type="project" value="InterPro"/>
</dbReference>
<accession>A0A7R7XI71</accession>
<feature type="region of interest" description="Disordered" evidence="2">
    <location>
        <begin position="24"/>
        <end position="43"/>
    </location>
</feature>